<reference evidence="1 3" key="1">
    <citation type="submission" date="2015-09" db="EMBL/GenBank/DDBJ databases">
        <authorList>
            <consortium name="Swine Surveillance"/>
        </authorList>
    </citation>
    <scope>NUCLEOTIDE SEQUENCE [LARGE SCALE GENOMIC DNA]</scope>
    <source>
        <strain evidence="1 3">CECT 8399</strain>
    </source>
</reference>
<evidence type="ECO:0000313" key="3">
    <source>
        <dbReference type="Proteomes" id="UP000051326"/>
    </source>
</evidence>
<dbReference type="EMBL" id="CYSR01000030">
    <property type="protein sequence ID" value="CUI00991.1"/>
    <property type="molecule type" value="Genomic_DNA"/>
</dbReference>
<dbReference type="Proteomes" id="UP000051326">
    <property type="component" value="Unassembled WGS sequence"/>
</dbReference>
<sequence length="86" mass="9774">MEIRGRDPETECYRVTLTVDGRTVTALVPERLAADTRLIGSRPSHQEAYVWMAEYKDKIEAAITQLARGTGRPKAPYDQIVLIEER</sequence>
<dbReference type="RefSeq" id="WP_058287023.1">
    <property type="nucleotide sequence ID" value="NZ_CP041159.1"/>
</dbReference>
<dbReference type="Proteomes" id="UP001058514">
    <property type="component" value="Chromosome"/>
</dbReference>
<evidence type="ECO:0000313" key="1">
    <source>
        <dbReference type="EMBL" id="CUI00991.1"/>
    </source>
</evidence>
<evidence type="ECO:0000313" key="2">
    <source>
        <dbReference type="EMBL" id="UWQ43009.1"/>
    </source>
</evidence>
<name>A0A0P1HC27_9RHOB</name>
<protein>
    <recommendedName>
        <fullName evidence="5">DUF1488 family protein</fullName>
    </recommendedName>
</protein>
<accession>A0A0P1HC27</accession>
<organism evidence="1 3">
    <name type="scientific">Leisingera aquaemixtae</name>
    <dbReference type="NCBI Taxonomy" id="1396826"/>
    <lineage>
        <taxon>Bacteria</taxon>
        <taxon>Pseudomonadati</taxon>
        <taxon>Pseudomonadota</taxon>
        <taxon>Alphaproteobacteria</taxon>
        <taxon>Rhodobacterales</taxon>
        <taxon>Roseobacteraceae</taxon>
        <taxon>Leisingera</taxon>
    </lineage>
</organism>
<evidence type="ECO:0000313" key="4">
    <source>
        <dbReference type="Proteomes" id="UP001058514"/>
    </source>
</evidence>
<dbReference type="AlphaFoldDB" id="A0A0P1HC27"/>
<evidence type="ECO:0008006" key="5">
    <source>
        <dbReference type="Google" id="ProtNLM"/>
    </source>
</evidence>
<proteinExistence type="predicted"/>
<dbReference type="STRING" id="1396826.PHA8399_03131"/>
<dbReference type="EMBL" id="CP081051">
    <property type="protein sequence ID" value="UWQ43009.1"/>
    <property type="molecule type" value="Genomic_DNA"/>
</dbReference>
<keyword evidence="4" id="KW-1185">Reference proteome</keyword>
<gene>
    <name evidence="2" type="ORF">K3718_07950</name>
    <name evidence="1" type="ORF">PHA8399_03131</name>
</gene>
<reference evidence="2" key="2">
    <citation type="submission" date="2021-08" db="EMBL/GenBank/DDBJ databases">
        <authorList>
            <person name="Nwanade C."/>
            <person name="Wang M."/>
            <person name="Masoudi A."/>
            <person name="Yu Z."/>
            <person name="Liu J."/>
        </authorList>
    </citation>
    <scope>NUCLEOTIDE SEQUENCE</scope>
    <source>
        <strain evidence="2">S166</strain>
    </source>
</reference>